<sequence>MKFVSAFIATIIAVRTLGLDIPECANPILDAMFQFSTAVFAYFRPNAAEVPPLVNVETHQMTRKVRHFWDNKSFFGVFVKISILWAGIAKKNQSRIAAVHPHAAKQRRTWPKILEDSFKYSAPKPGCYRERKLRMRISRSQNTRLLPTSHDHALKKEAT</sequence>
<feature type="signal peptide" evidence="2">
    <location>
        <begin position="1"/>
        <end position="18"/>
    </location>
</feature>
<accession>A0A0J6FKH8</accession>
<dbReference type="OrthoDB" id="10511225at2759"/>
<reference evidence="4" key="3">
    <citation type="journal article" date="2010" name="Genome Res.">
        <title>Population genomic sequencing of Coccidioides fungi reveals recent hybridization and transposon control.</title>
        <authorList>
            <person name="Neafsey D.E."/>
            <person name="Barker B.M."/>
            <person name="Sharpton T.J."/>
            <person name="Stajich J.E."/>
            <person name="Park D.J."/>
            <person name="Whiston E."/>
            <person name="Hung C.-Y."/>
            <person name="McMahan C."/>
            <person name="White J."/>
            <person name="Sykes S."/>
            <person name="Heiman D."/>
            <person name="Young S."/>
            <person name="Zeng Q."/>
            <person name="Abouelleil A."/>
            <person name="Aftuck L."/>
            <person name="Bessette D."/>
            <person name="Brown A."/>
            <person name="FitzGerald M."/>
            <person name="Lui A."/>
            <person name="Macdonald J.P."/>
            <person name="Priest M."/>
            <person name="Orbach M.J."/>
            <person name="Galgiani J.N."/>
            <person name="Kirkland T.N."/>
            <person name="Cole G.T."/>
            <person name="Birren B.W."/>
            <person name="Henn M.R."/>
            <person name="Taylor J.W."/>
            <person name="Rounsley S.D."/>
        </authorList>
    </citation>
    <scope>NUCLEOTIDE SEQUENCE [LARGE SCALE GENOMIC DNA]</scope>
    <source>
        <strain evidence="4">RMSCC 3488</strain>
    </source>
</reference>
<dbReference type="VEuPathDB" id="FungiDB:CPAG_06247"/>
<protein>
    <submittedName>
        <fullName evidence="3">Uncharacterized protein</fullName>
    </submittedName>
</protein>
<reference evidence="4" key="2">
    <citation type="journal article" date="2009" name="Genome Res.">
        <title>Comparative genomic analyses of the human fungal pathogens Coccidioides and their relatives.</title>
        <authorList>
            <person name="Sharpton T.J."/>
            <person name="Stajich J.E."/>
            <person name="Rounsley S.D."/>
            <person name="Gardner M.J."/>
            <person name="Wortman J.R."/>
            <person name="Jordar V.S."/>
            <person name="Maiti R."/>
            <person name="Kodira C.D."/>
            <person name="Neafsey D.E."/>
            <person name="Zeng Q."/>
            <person name="Hung C.-Y."/>
            <person name="McMahan C."/>
            <person name="Muszewska A."/>
            <person name="Grynberg M."/>
            <person name="Mandel M.A."/>
            <person name="Kellner E.M."/>
            <person name="Barker B.M."/>
            <person name="Galgiani J.N."/>
            <person name="Orbach M.J."/>
            <person name="Kirkland T.N."/>
            <person name="Cole G.T."/>
            <person name="Henn M.R."/>
            <person name="Birren B.W."/>
            <person name="Taylor J.W."/>
        </authorList>
    </citation>
    <scope>NUCLEOTIDE SEQUENCE [LARGE SCALE GENOMIC DNA]</scope>
    <source>
        <strain evidence="4">RMSCC 3488</strain>
    </source>
</reference>
<feature type="chain" id="PRO_5005271075" evidence="2">
    <location>
        <begin position="19"/>
        <end position="159"/>
    </location>
</feature>
<proteinExistence type="predicted"/>
<evidence type="ECO:0000256" key="1">
    <source>
        <dbReference type="SAM" id="MobiDB-lite"/>
    </source>
</evidence>
<feature type="region of interest" description="Disordered" evidence="1">
    <location>
        <begin position="140"/>
        <end position="159"/>
    </location>
</feature>
<feature type="compositionally biased region" description="Basic and acidic residues" evidence="1">
    <location>
        <begin position="149"/>
        <end position="159"/>
    </location>
</feature>
<dbReference type="Proteomes" id="UP000054567">
    <property type="component" value="Unassembled WGS sequence"/>
</dbReference>
<evidence type="ECO:0000313" key="4">
    <source>
        <dbReference type="Proteomes" id="UP000054567"/>
    </source>
</evidence>
<organism evidence="3 4">
    <name type="scientific">Coccidioides posadasii RMSCC 3488</name>
    <dbReference type="NCBI Taxonomy" id="454284"/>
    <lineage>
        <taxon>Eukaryota</taxon>
        <taxon>Fungi</taxon>
        <taxon>Dikarya</taxon>
        <taxon>Ascomycota</taxon>
        <taxon>Pezizomycotina</taxon>
        <taxon>Eurotiomycetes</taxon>
        <taxon>Eurotiomycetidae</taxon>
        <taxon>Onygenales</taxon>
        <taxon>Onygenaceae</taxon>
        <taxon>Coccidioides</taxon>
    </lineage>
</organism>
<keyword evidence="2" id="KW-0732">Signal</keyword>
<evidence type="ECO:0000256" key="2">
    <source>
        <dbReference type="SAM" id="SignalP"/>
    </source>
</evidence>
<evidence type="ECO:0000313" key="3">
    <source>
        <dbReference type="EMBL" id="KMM69935.1"/>
    </source>
</evidence>
<dbReference type="AlphaFoldDB" id="A0A0J6FKH8"/>
<dbReference type="EMBL" id="DS268112">
    <property type="protein sequence ID" value="KMM69935.1"/>
    <property type="molecule type" value="Genomic_DNA"/>
</dbReference>
<name>A0A0J6FKH8_COCPO</name>
<reference evidence="3 4" key="1">
    <citation type="submission" date="2007-06" db="EMBL/GenBank/DDBJ databases">
        <title>The Genome Sequence of Coccidioides posadasii RMSCC_3488.</title>
        <authorList>
            <consortium name="Coccidioides Genome Resources Consortium"/>
            <consortium name="The Broad Institute Genome Sequencing Platform"/>
            <person name="Henn M.R."/>
            <person name="Sykes S."/>
            <person name="Young S."/>
            <person name="Jaffe D."/>
            <person name="Berlin A."/>
            <person name="Alvarez P."/>
            <person name="Butler J."/>
            <person name="Gnerre S."/>
            <person name="Grabherr M."/>
            <person name="Mauceli E."/>
            <person name="Brockman W."/>
            <person name="Kodira C."/>
            <person name="Alvarado L."/>
            <person name="Zeng Q."/>
            <person name="Crawford M."/>
            <person name="Antoine C."/>
            <person name="Devon K."/>
            <person name="Galgiani J."/>
            <person name="Orsborn K."/>
            <person name="Lewis M.L."/>
            <person name="Nusbaum C."/>
            <person name="Galagan J."/>
            <person name="Birren B."/>
        </authorList>
    </citation>
    <scope>NUCLEOTIDE SEQUENCE [LARGE SCALE GENOMIC DNA]</scope>
    <source>
        <strain evidence="3 4">RMSCC 3488</strain>
    </source>
</reference>
<gene>
    <name evidence="3" type="ORF">CPAG_06247</name>
</gene>